<dbReference type="Proteomes" id="UP001361570">
    <property type="component" value="Unassembled WGS sequence"/>
</dbReference>
<dbReference type="EMBL" id="JBAPLU010000016">
    <property type="protein sequence ID" value="MEI4273028.1"/>
    <property type="molecule type" value="Genomic_DNA"/>
</dbReference>
<feature type="transmembrane region" description="Helical" evidence="7">
    <location>
        <begin position="125"/>
        <end position="144"/>
    </location>
</feature>
<evidence type="ECO:0000313" key="8">
    <source>
        <dbReference type="EMBL" id="MEI4273028.1"/>
    </source>
</evidence>
<proteinExistence type="inferred from homology"/>
<accession>A0ABU8DWL2</accession>
<comment type="subcellular location">
    <subcellularLocation>
        <location evidence="1 7">Cell membrane</location>
        <topology evidence="1 7">Multi-pass membrane protein</topology>
    </subcellularLocation>
</comment>
<dbReference type="HAMAP" id="MF_00143">
    <property type="entry name" value="UPF0114"/>
    <property type="match status" value="1"/>
</dbReference>
<name>A0ABU8DWL2_9ACTN</name>
<dbReference type="PANTHER" id="PTHR38596">
    <property type="entry name" value="UPF0114 PROTEIN YQHA"/>
    <property type="match status" value="1"/>
</dbReference>
<dbReference type="RefSeq" id="WP_336405153.1">
    <property type="nucleotide sequence ID" value="NZ_JBAPLU010000016.1"/>
</dbReference>
<keyword evidence="5 7" id="KW-1133">Transmembrane helix</keyword>
<dbReference type="NCBIfam" id="TIGR00645">
    <property type="entry name" value="HI0507"/>
    <property type="match status" value="1"/>
</dbReference>
<comment type="similarity">
    <text evidence="2 7">Belongs to the UPF0114 family.</text>
</comment>
<organism evidence="8 9">
    <name type="scientific">Klenkia sesuvii</name>
    <dbReference type="NCBI Taxonomy" id="3103137"/>
    <lineage>
        <taxon>Bacteria</taxon>
        <taxon>Bacillati</taxon>
        <taxon>Actinomycetota</taxon>
        <taxon>Actinomycetes</taxon>
        <taxon>Geodermatophilales</taxon>
        <taxon>Geodermatophilaceae</taxon>
        <taxon>Klenkia</taxon>
    </lineage>
</organism>
<evidence type="ECO:0000256" key="2">
    <source>
        <dbReference type="ARBA" id="ARBA00005774"/>
    </source>
</evidence>
<feature type="transmembrane region" description="Helical" evidence="7">
    <location>
        <begin position="72"/>
        <end position="95"/>
    </location>
</feature>
<keyword evidence="6 7" id="KW-0472">Membrane</keyword>
<dbReference type="InterPro" id="IPR005134">
    <property type="entry name" value="UPF0114"/>
</dbReference>
<dbReference type="PANTHER" id="PTHR38596:SF1">
    <property type="entry name" value="UPF0114 PROTEIN YQHA"/>
    <property type="match status" value="1"/>
</dbReference>
<dbReference type="Pfam" id="PF03350">
    <property type="entry name" value="UPF0114"/>
    <property type="match status" value="1"/>
</dbReference>
<evidence type="ECO:0000256" key="3">
    <source>
        <dbReference type="ARBA" id="ARBA00022475"/>
    </source>
</evidence>
<evidence type="ECO:0000256" key="5">
    <source>
        <dbReference type="ARBA" id="ARBA00022989"/>
    </source>
</evidence>
<gene>
    <name evidence="8" type="ORF">TEK04_14970</name>
</gene>
<reference evidence="8 9" key="1">
    <citation type="submission" date="2024-03" db="EMBL/GenBank/DDBJ databases">
        <title>Draft genome sequence of Klenkia sp. LSe6-5.</title>
        <authorList>
            <person name="Duangmal K."/>
            <person name="Chantavorakit T."/>
        </authorList>
    </citation>
    <scope>NUCLEOTIDE SEQUENCE [LARGE SCALE GENOMIC DNA]</scope>
    <source>
        <strain evidence="8 9">LSe6-5</strain>
    </source>
</reference>
<evidence type="ECO:0000256" key="6">
    <source>
        <dbReference type="ARBA" id="ARBA00023136"/>
    </source>
</evidence>
<keyword evidence="3 7" id="KW-1003">Cell membrane</keyword>
<evidence type="ECO:0000256" key="4">
    <source>
        <dbReference type="ARBA" id="ARBA00022692"/>
    </source>
</evidence>
<keyword evidence="4 7" id="KW-0812">Transmembrane</keyword>
<keyword evidence="9" id="KW-1185">Reference proteome</keyword>
<dbReference type="InterPro" id="IPR020761">
    <property type="entry name" value="UPF0114_bac"/>
</dbReference>
<sequence length="188" mass="20748">MAVDPGTARAVEEPSRPAEDRTERALFASRWVLLPMYLGLIGALLVLAVKFLQAFWHLVSHAAAEEMKTVTLGVLELLDITLLANLVLIIVFAGYENFVSKIGAARDSEDRPSWMGKVDYSGLKIKLIGSLVAISVISLLQDFLNVQPETYGNLPWRIAIHITFVISGVLFAVMDYVADKRALLGDHR</sequence>
<feature type="transmembrane region" description="Helical" evidence="7">
    <location>
        <begin position="156"/>
        <end position="178"/>
    </location>
</feature>
<protein>
    <recommendedName>
        <fullName evidence="7">UPF0114 protein TEK04_14970</fullName>
    </recommendedName>
</protein>
<feature type="transmembrane region" description="Helical" evidence="7">
    <location>
        <begin position="31"/>
        <end position="52"/>
    </location>
</feature>
<evidence type="ECO:0000256" key="7">
    <source>
        <dbReference type="HAMAP-Rule" id="MF_00143"/>
    </source>
</evidence>
<evidence type="ECO:0000256" key="1">
    <source>
        <dbReference type="ARBA" id="ARBA00004651"/>
    </source>
</evidence>
<evidence type="ECO:0000313" key="9">
    <source>
        <dbReference type="Proteomes" id="UP001361570"/>
    </source>
</evidence>
<comment type="caution">
    <text evidence="8">The sequence shown here is derived from an EMBL/GenBank/DDBJ whole genome shotgun (WGS) entry which is preliminary data.</text>
</comment>